<accession>A0A401YR47</accession>
<keyword evidence="4" id="KW-0238">DNA-binding</keyword>
<dbReference type="InterPro" id="IPR005158">
    <property type="entry name" value="BTAD"/>
</dbReference>
<evidence type="ECO:0000313" key="8">
    <source>
        <dbReference type="EMBL" id="GCD97073.1"/>
    </source>
</evidence>
<name>A0A401YR47_9ACTN</name>
<proteinExistence type="inferred from homology"/>
<dbReference type="SMART" id="SM01043">
    <property type="entry name" value="BTAD"/>
    <property type="match status" value="1"/>
</dbReference>
<keyword evidence="2" id="KW-0902">Two-component regulatory system</keyword>
<dbReference type="Gene3D" id="1.10.10.10">
    <property type="entry name" value="Winged helix-like DNA-binding domain superfamily/Winged helix DNA-binding domain"/>
    <property type="match status" value="1"/>
</dbReference>
<protein>
    <submittedName>
        <fullName evidence="8">SARP family transcriptional regulator</fullName>
    </submittedName>
</protein>
<feature type="domain" description="Bacterial transcriptional activator" evidence="7">
    <location>
        <begin position="99"/>
        <end position="244"/>
    </location>
</feature>
<dbReference type="SUPFAM" id="SSF46894">
    <property type="entry name" value="C-terminal effector domain of the bipartite response regulators"/>
    <property type="match status" value="1"/>
</dbReference>
<dbReference type="InterPro" id="IPR016032">
    <property type="entry name" value="Sig_transdc_resp-reg_C-effctor"/>
</dbReference>
<dbReference type="SMART" id="SM00862">
    <property type="entry name" value="Trans_reg_C"/>
    <property type="match status" value="1"/>
</dbReference>
<keyword evidence="3" id="KW-0805">Transcription regulation</keyword>
<comment type="similarity">
    <text evidence="1">Belongs to the AfsR/DnrI/RedD regulatory family.</text>
</comment>
<feature type="domain" description="OmpR/PhoB-type" evidence="6">
    <location>
        <begin position="14"/>
        <end position="92"/>
    </location>
</feature>
<gene>
    <name evidence="8" type="ORF">EHYA_04760</name>
</gene>
<dbReference type="InterPro" id="IPR051677">
    <property type="entry name" value="AfsR-DnrI-RedD_regulator"/>
</dbReference>
<dbReference type="InterPro" id="IPR001867">
    <property type="entry name" value="OmpR/PhoB-type_DNA-bd"/>
</dbReference>
<dbReference type="GO" id="GO:0003677">
    <property type="term" value="F:DNA binding"/>
    <property type="evidence" value="ECO:0007669"/>
    <property type="project" value="UniProtKB-KW"/>
</dbReference>
<dbReference type="InterPro" id="IPR011990">
    <property type="entry name" value="TPR-like_helical_dom_sf"/>
</dbReference>
<dbReference type="Gene3D" id="1.25.40.10">
    <property type="entry name" value="Tetratricopeptide repeat domain"/>
    <property type="match status" value="1"/>
</dbReference>
<evidence type="ECO:0000313" key="9">
    <source>
        <dbReference type="Proteomes" id="UP000286931"/>
    </source>
</evidence>
<dbReference type="GO" id="GO:0006355">
    <property type="term" value="P:regulation of DNA-templated transcription"/>
    <property type="evidence" value="ECO:0007669"/>
    <property type="project" value="InterPro"/>
</dbReference>
<evidence type="ECO:0000256" key="3">
    <source>
        <dbReference type="ARBA" id="ARBA00023015"/>
    </source>
</evidence>
<keyword evidence="9" id="KW-1185">Reference proteome</keyword>
<evidence type="ECO:0000259" key="6">
    <source>
        <dbReference type="SMART" id="SM00862"/>
    </source>
</evidence>
<dbReference type="GO" id="GO:0000160">
    <property type="term" value="P:phosphorelay signal transduction system"/>
    <property type="evidence" value="ECO:0007669"/>
    <property type="project" value="UniProtKB-KW"/>
</dbReference>
<organism evidence="8 9">
    <name type="scientific">Embleya hyalina</name>
    <dbReference type="NCBI Taxonomy" id="516124"/>
    <lineage>
        <taxon>Bacteria</taxon>
        <taxon>Bacillati</taxon>
        <taxon>Actinomycetota</taxon>
        <taxon>Actinomycetes</taxon>
        <taxon>Kitasatosporales</taxon>
        <taxon>Streptomycetaceae</taxon>
        <taxon>Embleya</taxon>
    </lineage>
</organism>
<evidence type="ECO:0000256" key="4">
    <source>
        <dbReference type="ARBA" id="ARBA00023125"/>
    </source>
</evidence>
<reference evidence="8 9" key="1">
    <citation type="submission" date="2018-12" db="EMBL/GenBank/DDBJ databases">
        <title>Draft genome sequence of Embleya hyalina NBRC 13850T.</title>
        <authorList>
            <person name="Komaki H."/>
            <person name="Hosoyama A."/>
            <person name="Kimura A."/>
            <person name="Ichikawa N."/>
            <person name="Tamura T."/>
        </authorList>
    </citation>
    <scope>NUCLEOTIDE SEQUENCE [LARGE SCALE GENOMIC DNA]</scope>
    <source>
        <strain evidence="8 9">NBRC 13850</strain>
    </source>
</reference>
<comment type="caution">
    <text evidence="8">The sequence shown here is derived from an EMBL/GenBank/DDBJ whole genome shotgun (WGS) entry which is preliminary data.</text>
</comment>
<sequence>MLFSILGPLHVRGGVDSASPVRQAMLTAFLLRAGQCITVGEFADLLWDEPPASATANIRSHLAGLRRDLDEVEPGLSCRVKTYRGGQSGYALEVAPEEFDIPMFMLAARHGRSLLLHGEPERAVAALEEAIGLWRGPFGQNLPSTRWFNAHAAGLNGARFDAYQDLFTACVIANRTDMLTYRIESTLAEAPYRQRFWELLAAVHCINGDAAAALDAINRCQALFADDLGLDLPPHAAAMRTAALNWDRGEALRLVADHAPLAGGYRA</sequence>
<dbReference type="Proteomes" id="UP000286931">
    <property type="component" value="Unassembled WGS sequence"/>
</dbReference>
<keyword evidence="5" id="KW-0804">Transcription</keyword>
<dbReference type="EMBL" id="BIFH01000022">
    <property type="protein sequence ID" value="GCD97073.1"/>
    <property type="molecule type" value="Genomic_DNA"/>
</dbReference>
<evidence type="ECO:0000256" key="2">
    <source>
        <dbReference type="ARBA" id="ARBA00023012"/>
    </source>
</evidence>
<evidence type="ECO:0000256" key="5">
    <source>
        <dbReference type="ARBA" id="ARBA00023163"/>
    </source>
</evidence>
<dbReference type="Pfam" id="PF03704">
    <property type="entry name" value="BTAD"/>
    <property type="match status" value="1"/>
</dbReference>
<dbReference type="OrthoDB" id="4336084at2"/>
<evidence type="ECO:0000256" key="1">
    <source>
        <dbReference type="ARBA" id="ARBA00005820"/>
    </source>
</evidence>
<dbReference type="PANTHER" id="PTHR35807:SF1">
    <property type="entry name" value="TRANSCRIPTIONAL REGULATOR REDD"/>
    <property type="match status" value="1"/>
</dbReference>
<dbReference type="SUPFAM" id="SSF48452">
    <property type="entry name" value="TPR-like"/>
    <property type="match status" value="1"/>
</dbReference>
<dbReference type="RefSeq" id="WP_126639084.1">
    <property type="nucleotide sequence ID" value="NZ_BIFH01000022.1"/>
</dbReference>
<dbReference type="InterPro" id="IPR036388">
    <property type="entry name" value="WH-like_DNA-bd_sf"/>
</dbReference>
<evidence type="ECO:0000259" key="7">
    <source>
        <dbReference type="SMART" id="SM01043"/>
    </source>
</evidence>
<dbReference type="AlphaFoldDB" id="A0A401YR47"/>
<dbReference type="PANTHER" id="PTHR35807">
    <property type="entry name" value="TRANSCRIPTIONAL REGULATOR REDD-RELATED"/>
    <property type="match status" value="1"/>
</dbReference>